<comment type="caution">
    <text evidence="4">The sequence shown here is derived from an EMBL/GenBank/DDBJ whole genome shotgun (WGS) entry which is preliminary data.</text>
</comment>
<keyword evidence="5" id="KW-1185">Reference proteome</keyword>
<dbReference type="InterPro" id="IPR031100">
    <property type="entry name" value="LOG_fam"/>
</dbReference>
<dbReference type="InterPro" id="IPR005269">
    <property type="entry name" value="LOG"/>
</dbReference>
<dbReference type="Proteomes" id="UP001500101">
    <property type="component" value="Unassembled WGS sequence"/>
</dbReference>
<dbReference type="Pfam" id="PF03641">
    <property type="entry name" value="Lysine_decarbox"/>
    <property type="match status" value="1"/>
</dbReference>
<organism evidence="4 5">
    <name type="scientific">Sphingobacterium kyonggiense</name>
    <dbReference type="NCBI Taxonomy" id="714075"/>
    <lineage>
        <taxon>Bacteria</taxon>
        <taxon>Pseudomonadati</taxon>
        <taxon>Bacteroidota</taxon>
        <taxon>Sphingobacteriia</taxon>
        <taxon>Sphingobacteriales</taxon>
        <taxon>Sphingobacteriaceae</taxon>
        <taxon>Sphingobacterium</taxon>
    </lineage>
</organism>
<comment type="similarity">
    <text evidence="2 3">Belongs to the LOG family.</text>
</comment>
<dbReference type="EC" id="3.2.2.n1" evidence="3"/>
<evidence type="ECO:0000256" key="2">
    <source>
        <dbReference type="ARBA" id="ARBA00006763"/>
    </source>
</evidence>
<evidence type="ECO:0000313" key="4">
    <source>
        <dbReference type="EMBL" id="GAA4144855.1"/>
    </source>
</evidence>
<dbReference type="PANTHER" id="PTHR31223">
    <property type="entry name" value="LOG FAMILY PROTEIN YJL055W"/>
    <property type="match status" value="1"/>
</dbReference>
<protein>
    <recommendedName>
        <fullName evidence="3">Cytokinin riboside 5'-monophosphate phosphoribohydrolase</fullName>
        <ecNumber evidence="3">3.2.2.n1</ecNumber>
    </recommendedName>
</protein>
<accession>A0ABP7Z3R7</accession>
<dbReference type="PANTHER" id="PTHR31223:SF70">
    <property type="entry name" value="LOG FAMILY PROTEIN YJL055W"/>
    <property type="match status" value="1"/>
</dbReference>
<evidence type="ECO:0000313" key="5">
    <source>
        <dbReference type="Proteomes" id="UP001500101"/>
    </source>
</evidence>
<dbReference type="RefSeq" id="WP_344675430.1">
    <property type="nucleotide sequence ID" value="NZ_BAAAZI010000011.1"/>
</dbReference>
<keyword evidence="3" id="KW-0203">Cytokinin biosynthesis</keyword>
<evidence type="ECO:0000256" key="3">
    <source>
        <dbReference type="RuleBase" id="RU363015"/>
    </source>
</evidence>
<dbReference type="EMBL" id="BAAAZI010000011">
    <property type="protein sequence ID" value="GAA4144855.1"/>
    <property type="molecule type" value="Genomic_DNA"/>
</dbReference>
<dbReference type="Gene3D" id="3.40.50.450">
    <property type="match status" value="1"/>
</dbReference>
<comment type="catalytic activity">
    <reaction evidence="1">
        <text>AMP + H2O = D-ribose 5-phosphate + adenine</text>
        <dbReference type="Rhea" id="RHEA:20129"/>
        <dbReference type="ChEBI" id="CHEBI:15377"/>
        <dbReference type="ChEBI" id="CHEBI:16708"/>
        <dbReference type="ChEBI" id="CHEBI:78346"/>
        <dbReference type="ChEBI" id="CHEBI:456215"/>
        <dbReference type="EC" id="3.2.2.4"/>
    </reaction>
</comment>
<proteinExistence type="inferred from homology"/>
<gene>
    <name evidence="4" type="ORF">GCM10022216_28280</name>
</gene>
<dbReference type="NCBIfam" id="TIGR00730">
    <property type="entry name" value="Rossman fold protein, TIGR00730 family"/>
    <property type="match status" value="1"/>
</dbReference>
<sequence>MKLKQVVVFCASSPGHESIFMESARMVGEALVSREINLVYGGGRVGLMGAIADSVMANYGEVYGVIPKFLNSKEIGHRDITQLMEVDTMHERKAKMNLLCDGVIALPGGFGTMEELFEMLTWGQLGLHQKPIGLLNVDGFYDHLILFIEHMVKTGLLKKENQQMLLFANDIHELIDKMEAYEAPAVPKWLNLEQS</sequence>
<reference evidence="5" key="1">
    <citation type="journal article" date="2019" name="Int. J. Syst. Evol. Microbiol.">
        <title>The Global Catalogue of Microorganisms (GCM) 10K type strain sequencing project: providing services to taxonomists for standard genome sequencing and annotation.</title>
        <authorList>
            <consortium name="The Broad Institute Genomics Platform"/>
            <consortium name="The Broad Institute Genome Sequencing Center for Infectious Disease"/>
            <person name="Wu L."/>
            <person name="Ma J."/>
        </authorList>
    </citation>
    <scope>NUCLEOTIDE SEQUENCE [LARGE SCALE GENOMIC DNA]</scope>
    <source>
        <strain evidence="5">JCM 16704</strain>
    </source>
</reference>
<evidence type="ECO:0000256" key="1">
    <source>
        <dbReference type="ARBA" id="ARBA00000274"/>
    </source>
</evidence>
<name>A0ABP7Z3R7_9SPHI</name>
<dbReference type="SUPFAM" id="SSF102405">
    <property type="entry name" value="MCP/YpsA-like"/>
    <property type="match status" value="1"/>
</dbReference>
<keyword evidence="3" id="KW-0378">Hydrolase</keyword>